<dbReference type="InterPro" id="IPR017441">
    <property type="entry name" value="Protein_kinase_ATP_BS"/>
</dbReference>
<feature type="compositionally biased region" description="Basic and acidic residues" evidence="2">
    <location>
        <begin position="472"/>
        <end position="507"/>
    </location>
</feature>
<evidence type="ECO:0000259" key="3">
    <source>
        <dbReference type="PROSITE" id="PS50011"/>
    </source>
</evidence>
<dbReference type="PROSITE" id="PS50011">
    <property type="entry name" value="PROTEIN_KINASE_DOM"/>
    <property type="match status" value="1"/>
</dbReference>
<keyword evidence="5" id="KW-1185">Reference proteome</keyword>
<accession>A0A8T0G5Y8</accession>
<feature type="domain" description="Protein kinase" evidence="3">
    <location>
        <begin position="308"/>
        <end position="563"/>
    </location>
</feature>
<dbReference type="Proteomes" id="UP000822688">
    <property type="component" value="Chromosome 12"/>
</dbReference>
<dbReference type="InterPro" id="IPR052396">
    <property type="entry name" value="Meiotic_Drive_Suppr_Kinase"/>
</dbReference>
<dbReference type="Gene3D" id="1.10.510.10">
    <property type="entry name" value="Transferase(Phosphotransferase) domain 1"/>
    <property type="match status" value="1"/>
</dbReference>
<dbReference type="PROSITE" id="PS00107">
    <property type="entry name" value="PROTEIN_KINASE_ATP"/>
    <property type="match status" value="1"/>
</dbReference>
<keyword evidence="1" id="KW-0067">ATP-binding</keyword>
<evidence type="ECO:0000256" key="1">
    <source>
        <dbReference type="PROSITE-ProRule" id="PRU10141"/>
    </source>
</evidence>
<protein>
    <recommendedName>
        <fullName evidence="3">Protein kinase domain-containing protein</fullName>
    </recommendedName>
</protein>
<gene>
    <name evidence="4" type="ORF">KC19_12G042900</name>
</gene>
<proteinExistence type="predicted"/>
<keyword evidence="1" id="KW-0547">Nucleotide-binding</keyword>
<evidence type="ECO:0000313" key="5">
    <source>
        <dbReference type="Proteomes" id="UP000822688"/>
    </source>
</evidence>
<dbReference type="GO" id="GO:0005524">
    <property type="term" value="F:ATP binding"/>
    <property type="evidence" value="ECO:0007669"/>
    <property type="project" value="UniProtKB-UniRule"/>
</dbReference>
<organism evidence="4 5">
    <name type="scientific">Ceratodon purpureus</name>
    <name type="common">Fire moss</name>
    <name type="synonym">Dicranum purpureum</name>
    <dbReference type="NCBI Taxonomy" id="3225"/>
    <lineage>
        <taxon>Eukaryota</taxon>
        <taxon>Viridiplantae</taxon>
        <taxon>Streptophyta</taxon>
        <taxon>Embryophyta</taxon>
        <taxon>Bryophyta</taxon>
        <taxon>Bryophytina</taxon>
        <taxon>Bryopsida</taxon>
        <taxon>Dicranidae</taxon>
        <taxon>Pseudoditrichales</taxon>
        <taxon>Ditrichaceae</taxon>
        <taxon>Ceratodon</taxon>
    </lineage>
</organism>
<dbReference type="EMBL" id="CM026433">
    <property type="protein sequence ID" value="KAG0553837.1"/>
    <property type="molecule type" value="Genomic_DNA"/>
</dbReference>
<feature type="region of interest" description="Disordered" evidence="2">
    <location>
        <begin position="17"/>
        <end position="36"/>
    </location>
</feature>
<feature type="region of interest" description="Disordered" evidence="2">
    <location>
        <begin position="472"/>
        <end position="510"/>
    </location>
</feature>
<dbReference type="GO" id="GO:0004672">
    <property type="term" value="F:protein kinase activity"/>
    <property type="evidence" value="ECO:0007669"/>
    <property type="project" value="InterPro"/>
</dbReference>
<dbReference type="AlphaFoldDB" id="A0A8T0G5Y8"/>
<dbReference type="PANTHER" id="PTHR37171:SF1">
    <property type="entry name" value="SERINE_THREONINE-PROTEIN KINASE YRZF-RELATED"/>
    <property type="match status" value="1"/>
</dbReference>
<dbReference type="InterPro" id="IPR000719">
    <property type="entry name" value="Prot_kinase_dom"/>
</dbReference>
<dbReference type="InterPro" id="IPR011009">
    <property type="entry name" value="Kinase-like_dom_sf"/>
</dbReference>
<dbReference type="SUPFAM" id="SSF56112">
    <property type="entry name" value="Protein kinase-like (PK-like)"/>
    <property type="match status" value="1"/>
</dbReference>
<evidence type="ECO:0000313" key="4">
    <source>
        <dbReference type="EMBL" id="KAG0553837.1"/>
    </source>
</evidence>
<comment type="caution">
    <text evidence="4">The sequence shown here is derived from an EMBL/GenBank/DDBJ whole genome shotgun (WGS) entry which is preliminary data.</text>
</comment>
<dbReference type="PANTHER" id="PTHR37171">
    <property type="entry name" value="SERINE/THREONINE-PROTEIN KINASE YRZF-RELATED"/>
    <property type="match status" value="1"/>
</dbReference>
<name>A0A8T0G5Y8_CERPU</name>
<reference evidence="4" key="1">
    <citation type="submission" date="2020-06" db="EMBL/GenBank/DDBJ databases">
        <title>WGS assembly of Ceratodon purpureus strain R40.</title>
        <authorList>
            <person name="Carey S.B."/>
            <person name="Jenkins J."/>
            <person name="Shu S."/>
            <person name="Lovell J.T."/>
            <person name="Sreedasyam A."/>
            <person name="Maumus F."/>
            <person name="Tiley G.P."/>
            <person name="Fernandez-Pozo N."/>
            <person name="Barry K."/>
            <person name="Chen C."/>
            <person name="Wang M."/>
            <person name="Lipzen A."/>
            <person name="Daum C."/>
            <person name="Saski C.A."/>
            <person name="Payton A.C."/>
            <person name="Mcbreen J.C."/>
            <person name="Conrad R.E."/>
            <person name="Kollar L.M."/>
            <person name="Olsson S."/>
            <person name="Huttunen S."/>
            <person name="Landis J.B."/>
            <person name="Wickett N.J."/>
            <person name="Johnson M.G."/>
            <person name="Rensing S.A."/>
            <person name="Grimwood J."/>
            <person name="Schmutz J."/>
            <person name="Mcdaniel S.F."/>
        </authorList>
    </citation>
    <scope>NUCLEOTIDE SEQUENCE</scope>
    <source>
        <strain evidence="4">R40</strain>
    </source>
</reference>
<sequence length="563" mass="63975">MANFTLVPVTARQLAESRTPELPVRTSQRRSSTRTDLVSPRTFANLKEWANFKEDARAIIPMLDNHHAANEVGVRGALETLLFPAVEMLVAQLDIPFASRSDGSGRSYSYTDMVILDKSFPQGTGERMELSHRVYGNGEAKDPWQWEVQGGGNLLEVLQDAKKAAKTVETMQQLYMDMILDESKYGFISNYNQTIFFRRADDVKDKTLEFSPTIEMAHRAVKHRLPRASVPFTLKWGYTLTLPRVTSTSAQRRKRMHSESTIVLEAGGKRARTGTKRFFEVELSDFSVDFYSSDIFSSLRDYKLEDLGLTGQVVGLGTYGNVLEGVLGGCLPAAVKLFDFRIKGPRDAFVAEQQGYKYLKPLQGKCVPILYAVGSMAHYNMALLALSDEGTSKFGTSPLTRSLKKQVLEALDGIHNLGVLHNDVKLDHVLISQGAPKFIDFQGKGYLAGVFNGRKLGDFAEVAPLKAVMMERDGERDSKRENLLEERDRKKEKDRKREREREKEKERERHHRSFYFRLQEKKTLSTKWLLLEIKELNDTRREDDTMLAIAAGNRRPLMPDLRY</sequence>
<evidence type="ECO:0000256" key="2">
    <source>
        <dbReference type="SAM" id="MobiDB-lite"/>
    </source>
</evidence>
<feature type="binding site" evidence="1">
    <location>
        <position position="336"/>
    </location>
    <ligand>
        <name>ATP</name>
        <dbReference type="ChEBI" id="CHEBI:30616"/>
    </ligand>
</feature>